<feature type="domain" description="VWFA" evidence="4">
    <location>
        <begin position="94"/>
        <end position="200"/>
    </location>
</feature>
<gene>
    <name evidence="5" type="ORF">ACFOEB_13290</name>
</gene>
<dbReference type="EMBL" id="JBHRTL010000028">
    <property type="protein sequence ID" value="MFC3156178.1"/>
    <property type="molecule type" value="Genomic_DNA"/>
</dbReference>
<evidence type="ECO:0000259" key="4">
    <source>
        <dbReference type="Pfam" id="PF13519"/>
    </source>
</evidence>
<evidence type="ECO:0000313" key="6">
    <source>
        <dbReference type="Proteomes" id="UP001595548"/>
    </source>
</evidence>
<evidence type="ECO:0000313" key="5">
    <source>
        <dbReference type="EMBL" id="MFC3156178.1"/>
    </source>
</evidence>
<protein>
    <submittedName>
        <fullName evidence="5">VWA domain-containing protein</fullName>
    </submittedName>
</protein>
<dbReference type="Gene3D" id="1.25.40.10">
    <property type="entry name" value="Tetratricopeptide repeat domain"/>
    <property type="match status" value="1"/>
</dbReference>
<accession>A0ABV7HTW0</accession>
<feature type="region of interest" description="Disordered" evidence="2">
    <location>
        <begin position="527"/>
        <end position="549"/>
    </location>
</feature>
<feature type="transmembrane region" description="Helical" evidence="3">
    <location>
        <begin position="62"/>
        <end position="81"/>
    </location>
</feature>
<dbReference type="Gene3D" id="3.40.50.410">
    <property type="entry name" value="von Willebrand factor, type A domain"/>
    <property type="match status" value="1"/>
</dbReference>
<name>A0ABV7HTW0_9GAMM</name>
<keyword evidence="3" id="KW-0812">Transmembrane</keyword>
<dbReference type="PANTHER" id="PTHR22550">
    <property type="entry name" value="SPORE GERMINATION PROTEIN"/>
    <property type="match status" value="1"/>
</dbReference>
<evidence type="ECO:0000256" key="3">
    <source>
        <dbReference type="SAM" id="Phobius"/>
    </source>
</evidence>
<dbReference type="SUPFAM" id="SSF53300">
    <property type="entry name" value="vWA-like"/>
    <property type="match status" value="1"/>
</dbReference>
<reference evidence="6" key="1">
    <citation type="journal article" date="2019" name="Int. J. Syst. Evol. Microbiol.">
        <title>The Global Catalogue of Microorganisms (GCM) 10K type strain sequencing project: providing services to taxonomists for standard genome sequencing and annotation.</title>
        <authorList>
            <consortium name="The Broad Institute Genomics Platform"/>
            <consortium name="The Broad Institute Genome Sequencing Center for Infectious Disease"/>
            <person name="Wu L."/>
            <person name="Ma J."/>
        </authorList>
    </citation>
    <scope>NUCLEOTIDE SEQUENCE [LARGE SCALE GENOMIC DNA]</scope>
    <source>
        <strain evidence="6">KCTC 52141</strain>
    </source>
</reference>
<dbReference type="RefSeq" id="WP_382417312.1">
    <property type="nucleotide sequence ID" value="NZ_AP031500.1"/>
</dbReference>
<comment type="caution">
    <text evidence="5">The sequence shown here is derived from an EMBL/GenBank/DDBJ whole genome shotgun (WGS) entry which is preliminary data.</text>
</comment>
<feature type="compositionally biased region" description="Polar residues" evidence="2">
    <location>
        <begin position="529"/>
        <end position="549"/>
    </location>
</feature>
<organism evidence="5 6">
    <name type="scientific">Gilvimarinus japonicus</name>
    <dbReference type="NCBI Taxonomy" id="1796469"/>
    <lineage>
        <taxon>Bacteria</taxon>
        <taxon>Pseudomonadati</taxon>
        <taxon>Pseudomonadota</taxon>
        <taxon>Gammaproteobacteria</taxon>
        <taxon>Cellvibrionales</taxon>
        <taxon>Cellvibrionaceae</taxon>
        <taxon>Gilvimarinus</taxon>
    </lineage>
</organism>
<evidence type="ECO:0000256" key="2">
    <source>
        <dbReference type="SAM" id="MobiDB-lite"/>
    </source>
</evidence>
<proteinExistence type="predicted"/>
<dbReference type="PROSITE" id="PS50005">
    <property type="entry name" value="TPR"/>
    <property type="match status" value="1"/>
</dbReference>
<dbReference type="InterPro" id="IPR002035">
    <property type="entry name" value="VWF_A"/>
</dbReference>
<evidence type="ECO:0000256" key="1">
    <source>
        <dbReference type="PROSITE-ProRule" id="PRU00339"/>
    </source>
</evidence>
<keyword evidence="3" id="KW-0472">Membrane</keyword>
<dbReference type="InterPro" id="IPR019734">
    <property type="entry name" value="TPR_rpt"/>
</dbReference>
<dbReference type="Proteomes" id="UP001595548">
    <property type="component" value="Unassembled WGS sequence"/>
</dbReference>
<keyword evidence="6" id="KW-1185">Reference proteome</keyword>
<dbReference type="InterPro" id="IPR050768">
    <property type="entry name" value="UPF0353/GerABKA_families"/>
</dbReference>
<dbReference type="Pfam" id="PF13519">
    <property type="entry name" value="VWA_2"/>
    <property type="match status" value="1"/>
</dbReference>
<dbReference type="SUPFAM" id="SSF48452">
    <property type="entry name" value="TPR-like"/>
    <property type="match status" value="1"/>
</dbReference>
<feature type="repeat" description="TPR" evidence="1">
    <location>
        <begin position="411"/>
        <end position="444"/>
    </location>
</feature>
<dbReference type="InterPro" id="IPR036465">
    <property type="entry name" value="vWFA_dom_sf"/>
</dbReference>
<keyword evidence="3" id="KW-1133">Transmembrane helix</keyword>
<feature type="transmembrane region" description="Helical" evidence="3">
    <location>
        <begin position="6"/>
        <end position="26"/>
    </location>
</feature>
<dbReference type="PANTHER" id="PTHR22550:SF14">
    <property type="entry name" value="VWFA DOMAIN-CONTAINING PROTEIN"/>
    <property type="match status" value="1"/>
</dbReference>
<dbReference type="InterPro" id="IPR011990">
    <property type="entry name" value="TPR-like_helical_dom_sf"/>
</dbReference>
<keyword evidence="1" id="KW-0802">TPR repeat</keyword>
<dbReference type="SMART" id="SM00028">
    <property type="entry name" value="TPR"/>
    <property type="match status" value="1"/>
</dbReference>
<sequence length="549" mass="60250">MSLFGLHFLRPWLLLFIVVFGLLYWLSRRALGGRHRSNEVIAPHLVAALTPKQRMRDKLKPIDLVFGFSLLLAIAAAGPAWQRVASDANHKPPVVVVLKVSQSMLANDILPTRLDRAKQKIRDLLQYRAGAKTALIVYDVTSHKVLPMTEDNNVFLPFIEALNPDVMPSGAGDAVVSAIASAQRELEKTGGGAIVLAADGIEHAQVSALNKLANPFVWWQFATTKGGVIVTDDGSILSEPGGAVKTFSLDDSTAGRLQQVDVQKVTLNSQDLVEIDRAASERYREWQSADRDTPLREMTWYFVWPLVAFAVLWFRRGFISRDNQPKRRLPHGVTHLAVVGLLGTLAYSPASEAEVLDWFLSRDQQGMIAYNNKAYKKAAGLFDDPMWKGAALYAYGDYTHSAQIFATVGTTDGLYNRANALFKGHQYEAAIAGYKQVLQQQPDHSKAARNLALVEAVLQSLLDQGGNVDLEQSVTTDVDVKKVSEDAGAESQDYQVTDTLSEDAKDQWMRSVESDMSDFLTAKFATEAASGNTATTQSRTNGQSVGEAP</sequence>